<accession>A0ABR3GJ08</accession>
<evidence type="ECO:0000256" key="5">
    <source>
        <dbReference type="ARBA" id="ARBA00023128"/>
    </source>
</evidence>
<keyword evidence="6" id="KW-0472">Membrane</keyword>
<evidence type="ECO:0000256" key="2">
    <source>
        <dbReference type="ARBA" id="ARBA00022692"/>
    </source>
</evidence>
<gene>
    <name evidence="7" type="ORF">Q9L58_005067</name>
</gene>
<dbReference type="Pfam" id="PF02466">
    <property type="entry name" value="Tim17"/>
    <property type="match status" value="1"/>
</dbReference>
<organism evidence="7 8">
    <name type="scientific">Discina gigas</name>
    <dbReference type="NCBI Taxonomy" id="1032678"/>
    <lineage>
        <taxon>Eukaryota</taxon>
        <taxon>Fungi</taxon>
        <taxon>Dikarya</taxon>
        <taxon>Ascomycota</taxon>
        <taxon>Pezizomycotina</taxon>
        <taxon>Pezizomycetes</taxon>
        <taxon>Pezizales</taxon>
        <taxon>Discinaceae</taxon>
        <taxon>Discina</taxon>
    </lineage>
</organism>
<evidence type="ECO:0000256" key="3">
    <source>
        <dbReference type="ARBA" id="ARBA00022792"/>
    </source>
</evidence>
<sequence>MAPHHEPGQFKPRDTIGLATKGTLILGGTGLFVSAVQNTLTKQNVGPFGVITRTGGTIATFAAMGGSYMFFRNAAANLREKDDSLNTMIGGFIAGGIMGTRFRTMPAVLGYGAGLAALLGVFDYTGGSLTGWTKDHSVDEVARKELLRSTHRRDVEDTLGDLGEGRGIRPDGYEDRRRARLTERYGVDFTNVERR</sequence>
<keyword evidence="5" id="KW-0496">Mitochondrion</keyword>
<name>A0ABR3GJ08_9PEZI</name>
<dbReference type="PANTHER" id="PTHR21382:SF1">
    <property type="entry name" value="NADH DEHYDROGENASE [UBIQUINONE] 1 ALPHA SUBCOMPLEX SUBUNIT 11"/>
    <property type="match status" value="1"/>
</dbReference>
<keyword evidence="8" id="KW-1185">Reference proteome</keyword>
<evidence type="ECO:0000313" key="7">
    <source>
        <dbReference type="EMBL" id="KAL0635929.1"/>
    </source>
</evidence>
<keyword evidence="4" id="KW-1133">Transmembrane helix</keyword>
<dbReference type="EMBL" id="JBBBZM010000059">
    <property type="protein sequence ID" value="KAL0635929.1"/>
    <property type="molecule type" value="Genomic_DNA"/>
</dbReference>
<evidence type="ECO:0000313" key="8">
    <source>
        <dbReference type="Proteomes" id="UP001447188"/>
    </source>
</evidence>
<proteinExistence type="predicted"/>
<comment type="subcellular location">
    <subcellularLocation>
        <location evidence="1">Mitochondrion inner membrane</location>
        <topology evidence="1">Multi-pass membrane protein</topology>
    </subcellularLocation>
</comment>
<keyword evidence="2" id="KW-0812">Transmembrane</keyword>
<keyword evidence="3" id="KW-0999">Mitochondrion inner membrane</keyword>
<dbReference type="PANTHER" id="PTHR21382">
    <property type="entry name" value="NADH-UBIQUINONE OXIDOREDUCTASE SUBUNIT"/>
    <property type="match status" value="1"/>
</dbReference>
<evidence type="ECO:0000256" key="1">
    <source>
        <dbReference type="ARBA" id="ARBA00004448"/>
    </source>
</evidence>
<evidence type="ECO:0000256" key="6">
    <source>
        <dbReference type="ARBA" id="ARBA00023136"/>
    </source>
</evidence>
<dbReference type="Proteomes" id="UP001447188">
    <property type="component" value="Unassembled WGS sequence"/>
</dbReference>
<reference evidence="7 8" key="1">
    <citation type="submission" date="2024-02" db="EMBL/GenBank/DDBJ databases">
        <title>Discinaceae phylogenomics.</title>
        <authorList>
            <person name="Dirks A.C."/>
            <person name="James T.Y."/>
        </authorList>
    </citation>
    <scope>NUCLEOTIDE SEQUENCE [LARGE SCALE GENOMIC DNA]</scope>
    <source>
        <strain evidence="7 8">ACD0624</strain>
    </source>
</reference>
<comment type="caution">
    <text evidence="7">The sequence shown here is derived from an EMBL/GenBank/DDBJ whole genome shotgun (WGS) entry which is preliminary data.</text>
</comment>
<evidence type="ECO:0000256" key="4">
    <source>
        <dbReference type="ARBA" id="ARBA00022989"/>
    </source>
</evidence>
<dbReference type="InterPro" id="IPR039205">
    <property type="entry name" value="NDUFA11"/>
</dbReference>
<protein>
    <submittedName>
        <fullName evidence="7">Uncharacterized protein</fullName>
    </submittedName>
</protein>